<reference evidence="3 4" key="1">
    <citation type="journal article" date="2020" name="Nat. Microbiol.">
        <title>Lysogenic host-virus interactions in SAR11 marine bacteria.</title>
        <authorList>
            <person name="Morris R.M."/>
            <person name="Cain K.R."/>
            <person name="Hvorecny K.L."/>
            <person name="Kollman J.M."/>
        </authorList>
    </citation>
    <scope>NUCLEOTIDE SEQUENCE [LARGE SCALE GENOMIC DNA]</scope>
    <source>
        <strain evidence="3 4">NP1</strain>
    </source>
</reference>
<feature type="domain" description="AB hydrolase-1" evidence="2">
    <location>
        <begin position="21"/>
        <end position="241"/>
    </location>
</feature>
<gene>
    <name evidence="3" type="ORF">E5R92_06540</name>
</gene>
<dbReference type="AlphaFoldDB" id="A0A6H1Q5F0"/>
<dbReference type="PRINTS" id="PR00111">
    <property type="entry name" value="ABHYDROLASE"/>
</dbReference>
<protein>
    <submittedName>
        <fullName evidence="3">Alpha/beta hydrolase</fullName>
    </submittedName>
</protein>
<keyword evidence="4" id="KW-1185">Reference proteome</keyword>
<sequence length="260" mass="29909">MPHNFDPNQNYHSFIDNKTEPLVFVHGVGLDQKMWDSQVNSLSDHSIITYDLLGHGKTPYNKEEITLNDFSDQLDCLLKFLKIDKINLVGFSLGSLIALDFASKFQDKLKSLTLIGTAYKRTKEQRALVIERFEQAKLNKPISRQALKRWFTDQYLNDHPEIYNQFIKVLTKEGEDHLNFLKAYKLFAYHQDDIHMIKNIKTKTLVMTGSDDLGSTVEMSKSLSNDLINSSFTEINNGKHLCSIECADDVNINLKNFINN</sequence>
<dbReference type="Gene3D" id="3.40.50.1820">
    <property type="entry name" value="alpha/beta hydrolase"/>
    <property type="match status" value="1"/>
</dbReference>
<dbReference type="PANTHER" id="PTHR43798">
    <property type="entry name" value="MONOACYLGLYCEROL LIPASE"/>
    <property type="match status" value="1"/>
</dbReference>
<accession>A0A6H1Q5F0</accession>
<dbReference type="InterPro" id="IPR000073">
    <property type="entry name" value="AB_hydrolase_1"/>
</dbReference>
<dbReference type="Pfam" id="PF00561">
    <property type="entry name" value="Abhydrolase_1"/>
    <property type="match status" value="1"/>
</dbReference>
<evidence type="ECO:0000313" key="4">
    <source>
        <dbReference type="Proteomes" id="UP000501094"/>
    </source>
</evidence>
<dbReference type="PANTHER" id="PTHR43798:SF31">
    <property type="entry name" value="AB HYDROLASE SUPERFAMILY PROTEIN YCLE"/>
    <property type="match status" value="1"/>
</dbReference>
<dbReference type="GO" id="GO:0016787">
    <property type="term" value="F:hydrolase activity"/>
    <property type="evidence" value="ECO:0007669"/>
    <property type="project" value="UniProtKB-KW"/>
</dbReference>
<dbReference type="EMBL" id="CP038852">
    <property type="protein sequence ID" value="QIZ21435.1"/>
    <property type="molecule type" value="Genomic_DNA"/>
</dbReference>
<dbReference type="SUPFAM" id="SSF53474">
    <property type="entry name" value="alpha/beta-Hydrolases"/>
    <property type="match status" value="1"/>
</dbReference>
<dbReference type="InterPro" id="IPR029058">
    <property type="entry name" value="AB_hydrolase_fold"/>
</dbReference>
<evidence type="ECO:0000256" key="1">
    <source>
        <dbReference type="ARBA" id="ARBA00022801"/>
    </source>
</evidence>
<dbReference type="GO" id="GO:0016020">
    <property type="term" value="C:membrane"/>
    <property type="evidence" value="ECO:0007669"/>
    <property type="project" value="TreeGrafter"/>
</dbReference>
<organism evidence="3 4">
    <name type="scientific">Candidatus Pelagibacter giovannonii</name>
    <dbReference type="NCBI Taxonomy" id="2563896"/>
    <lineage>
        <taxon>Bacteria</taxon>
        <taxon>Pseudomonadati</taxon>
        <taxon>Pseudomonadota</taxon>
        <taxon>Alphaproteobacteria</taxon>
        <taxon>Candidatus Pelagibacterales</taxon>
        <taxon>Candidatus Pelagibacteraceae</taxon>
        <taxon>Candidatus Pelagibacter</taxon>
    </lineage>
</organism>
<evidence type="ECO:0000313" key="3">
    <source>
        <dbReference type="EMBL" id="QIZ21435.1"/>
    </source>
</evidence>
<dbReference type="KEGG" id="peg:E5R92_06540"/>
<dbReference type="RefSeq" id="WP_168607292.1">
    <property type="nucleotide sequence ID" value="NZ_CP038852.1"/>
</dbReference>
<dbReference type="Proteomes" id="UP000501094">
    <property type="component" value="Chromosome"/>
</dbReference>
<evidence type="ECO:0000259" key="2">
    <source>
        <dbReference type="Pfam" id="PF00561"/>
    </source>
</evidence>
<name>A0A6H1Q5F0_9PROT</name>
<keyword evidence="1 3" id="KW-0378">Hydrolase</keyword>
<dbReference type="InterPro" id="IPR050266">
    <property type="entry name" value="AB_hydrolase_sf"/>
</dbReference>
<proteinExistence type="predicted"/>